<dbReference type="InterPro" id="IPR051907">
    <property type="entry name" value="DoxX-like_oxidoreductase"/>
</dbReference>
<dbReference type="AlphaFoldDB" id="A0A5C5RXR5"/>
<accession>A0A5C5RXR5</accession>
<organism evidence="8 9">
    <name type="scientific">Tsukamurella conjunctivitidis</name>
    <dbReference type="NCBI Taxonomy" id="2592068"/>
    <lineage>
        <taxon>Bacteria</taxon>
        <taxon>Bacillati</taxon>
        <taxon>Actinomycetota</taxon>
        <taxon>Actinomycetes</taxon>
        <taxon>Mycobacteriales</taxon>
        <taxon>Tsukamurellaceae</taxon>
        <taxon>Tsukamurella</taxon>
    </lineage>
</organism>
<name>A0A5C5RXR5_9ACTN</name>
<evidence type="ECO:0000256" key="3">
    <source>
        <dbReference type="ARBA" id="ARBA00022475"/>
    </source>
</evidence>
<evidence type="ECO:0000256" key="6">
    <source>
        <dbReference type="ARBA" id="ARBA00023136"/>
    </source>
</evidence>
<feature type="transmembrane region" description="Helical" evidence="7">
    <location>
        <begin position="85"/>
        <end position="110"/>
    </location>
</feature>
<feature type="transmembrane region" description="Helical" evidence="7">
    <location>
        <begin position="60"/>
        <end position="78"/>
    </location>
</feature>
<keyword evidence="6 7" id="KW-0472">Membrane</keyword>
<reference evidence="8 9" key="1">
    <citation type="submission" date="2019-06" db="EMBL/GenBank/DDBJ databases">
        <title>Tsukamurella conjunctivitidis sp. nov., Tsukamurella assacharolytica sp. nov. and Tsukamurella sputae sp. nov. isolated from patients with conjunctivitis, bacteraemia (lymphoma) and respiratory infection (sputum) in Hong Kong.</title>
        <authorList>
            <person name="Teng J.L.L."/>
            <person name="Lee H.H."/>
            <person name="Fong J.Y.H."/>
            <person name="Fok K.M.N."/>
            <person name="Lau S.K.P."/>
            <person name="Woo P.C.Y."/>
        </authorList>
    </citation>
    <scope>NUCLEOTIDE SEQUENCE [LARGE SCALE GENOMIC DNA]</scope>
    <source>
        <strain evidence="8 9">HKU72</strain>
    </source>
</reference>
<protein>
    <submittedName>
        <fullName evidence="8">DoxX family protein</fullName>
    </submittedName>
</protein>
<evidence type="ECO:0000256" key="5">
    <source>
        <dbReference type="ARBA" id="ARBA00022989"/>
    </source>
</evidence>
<dbReference type="Pfam" id="PF07681">
    <property type="entry name" value="DoxX"/>
    <property type="match status" value="1"/>
</dbReference>
<dbReference type="Proteomes" id="UP000319375">
    <property type="component" value="Unassembled WGS sequence"/>
</dbReference>
<feature type="transmembrane region" description="Helical" evidence="7">
    <location>
        <begin position="130"/>
        <end position="147"/>
    </location>
</feature>
<gene>
    <name evidence="8" type="ORF">FK530_21860</name>
</gene>
<dbReference type="PANTHER" id="PTHR33452">
    <property type="entry name" value="OXIDOREDUCTASE CATD-RELATED"/>
    <property type="match status" value="1"/>
</dbReference>
<keyword evidence="5 7" id="KW-1133">Transmembrane helix</keyword>
<comment type="caution">
    <text evidence="8">The sequence shown here is derived from an EMBL/GenBank/DDBJ whole genome shotgun (WGS) entry which is preliminary data.</text>
</comment>
<feature type="transmembrane region" description="Helical" evidence="7">
    <location>
        <begin position="21"/>
        <end position="40"/>
    </location>
</feature>
<keyword evidence="4 7" id="KW-0812">Transmembrane</keyword>
<dbReference type="PANTHER" id="PTHR33452:SF1">
    <property type="entry name" value="INNER MEMBRANE PROTEIN YPHA-RELATED"/>
    <property type="match status" value="1"/>
</dbReference>
<evidence type="ECO:0000256" key="4">
    <source>
        <dbReference type="ARBA" id="ARBA00022692"/>
    </source>
</evidence>
<keyword evidence="3" id="KW-1003">Cell membrane</keyword>
<comment type="subcellular location">
    <subcellularLocation>
        <location evidence="1">Cell membrane</location>
        <topology evidence="1">Multi-pass membrane protein</topology>
    </subcellularLocation>
</comment>
<feature type="transmembrane region" description="Helical" evidence="7">
    <location>
        <begin position="159"/>
        <end position="178"/>
    </location>
</feature>
<evidence type="ECO:0000313" key="8">
    <source>
        <dbReference type="EMBL" id="TWS26811.1"/>
    </source>
</evidence>
<dbReference type="OrthoDB" id="346004at2"/>
<dbReference type="InterPro" id="IPR032808">
    <property type="entry name" value="DoxX"/>
</dbReference>
<comment type="similarity">
    <text evidence="2">Belongs to the DoxX family.</text>
</comment>
<keyword evidence="9" id="KW-1185">Reference proteome</keyword>
<proteinExistence type="inferred from homology"/>
<dbReference type="EMBL" id="VIGX01000022">
    <property type="protein sequence ID" value="TWS26811.1"/>
    <property type="molecule type" value="Genomic_DNA"/>
</dbReference>
<evidence type="ECO:0000256" key="7">
    <source>
        <dbReference type="SAM" id="Phobius"/>
    </source>
</evidence>
<evidence type="ECO:0000313" key="9">
    <source>
        <dbReference type="Proteomes" id="UP000319375"/>
    </source>
</evidence>
<sequence>MTATTPPHTAARQPRAGSFDATSVGLLLFRLFVGFFLMMHGAQKLFGWFNGPGLDATARGFGNLGLSMPTAFAWYSGIAEFGGGILVMAGLFTSAAAAVLTATMAGAAWAMASNNDFRFFNTEGGYEFPLFMGLMTFALTVAGPGAYSPDRGRWWDRPSARAAAAAVAVAGSALALIIS</sequence>
<dbReference type="GO" id="GO:0005886">
    <property type="term" value="C:plasma membrane"/>
    <property type="evidence" value="ECO:0007669"/>
    <property type="project" value="UniProtKB-SubCell"/>
</dbReference>
<dbReference type="RefSeq" id="WP_146489084.1">
    <property type="nucleotide sequence ID" value="NZ_VIGX01000022.1"/>
</dbReference>
<evidence type="ECO:0000256" key="2">
    <source>
        <dbReference type="ARBA" id="ARBA00006679"/>
    </source>
</evidence>
<evidence type="ECO:0000256" key="1">
    <source>
        <dbReference type="ARBA" id="ARBA00004651"/>
    </source>
</evidence>